<dbReference type="AlphaFoldDB" id="A0A1C7I6D7"/>
<accession>A0A1C7I6D7</accession>
<name>A0A1C7I6D7_9FIRM</name>
<dbReference type="Proteomes" id="UP000092574">
    <property type="component" value="Chromosome"/>
</dbReference>
<evidence type="ECO:0000313" key="2">
    <source>
        <dbReference type="Proteomes" id="UP000092574"/>
    </source>
</evidence>
<keyword evidence="2" id="KW-1185">Reference proteome</keyword>
<dbReference type="RefSeq" id="WP_065540637.1">
    <property type="nucleotide sequence ID" value="NZ_CP015405.2"/>
</dbReference>
<dbReference type="OrthoDB" id="2062373at2"/>
<dbReference type="KEGG" id="byl:A4V09_00585"/>
<dbReference type="EMBL" id="CP015405">
    <property type="protein sequence ID" value="ANU74403.1"/>
    <property type="molecule type" value="Genomic_DNA"/>
</dbReference>
<evidence type="ECO:0000313" key="1">
    <source>
        <dbReference type="EMBL" id="ANU74403.1"/>
    </source>
</evidence>
<reference evidence="1" key="1">
    <citation type="submission" date="2017-04" db="EMBL/GenBank/DDBJ databases">
        <title>Complete Genome Sequences of Twelve Strains of a Stable Defined Moderately Diverse Mouse Microbiota 2 (sDMDMm2).</title>
        <authorList>
            <person name="Uchimura Y."/>
            <person name="Wyss M."/>
            <person name="Brugiroux S."/>
            <person name="Limenitakis J.P."/>
            <person name="Stecher B."/>
            <person name="McCoy K.D."/>
            <person name="Macpherson A.J."/>
        </authorList>
    </citation>
    <scope>NUCLEOTIDE SEQUENCE</scope>
    <source>
        <strain evidence="1">YL58</strain>
    </source>
</reference>
<proteinExistence type="predicted"/>
<organism evidence="1 2">
    <name type="scientific">Blautia pseudococcoides</name>
    <dbReference type="NCBI Taxonomy" id="1796616"/>
    <lineage>
        <taxon>Bacteria</taxon>
        <taxon>Bacillati</taxon>
        <taxon>Bacillota</taxon>
        <taxon>Clostridia</taxon>
        <taxon>Lachnospirales</taxon>
        <taxon>Lachnospiraceae</taxon>
        <taxon>Blautia</taxon>
    </lineage>
</organism>
<sequence length="104" mass="12112">MKLSKDSAKLACSLYKTYLEKRKNSQSKASAKHFSSGFYKEIKSLSTWTTEDITETLNELKRANFIKKYIDGSFQIQDNFIIYMENRFKNGVTEVSDFISKFIP</sequence>
<gene>
    <name evidence="1" type="ORF">A4V09_00585</name>
</gene>
<protein>
    <submittedName>
        <fullName evidence="1">Uncharacterized protein</fullName>
    </submittedName>
</protein>